<accession>A0A8R7US07</accession>
<reference evidence="2" key="2">
    <citation type="submission" date="2018-03" db="EMBL/GenBank/DDBJ databases">
        <title>The Triticum urartu genome reveals the dynamic nature of wheat genome evolution.</title>
        <authorList>
            <person name="Ling H."/>
            <person name="Ma B."/>
            <person name="Shi X."/>
            <person name="Liu H."/>
            <person name="Dong L."/>
            <person name="Sun H."/>
            <person name="Cao Y."/>
            <person name="Gao Q."/>
            <person name="Zheng S."/>
            <person name="Li Y."/>
            <person name="Yu Y."/>
            <person name="Du H."/>
            <person name="Qi M."/>
            <person name="Li Y."/>
            <person name="Yu H."/>
            <person name="Cui Y."/>
            <person name="Wang N."/>
            <person name="Chen C."/>
            <person name="Wu H."/>
            <person name="Zhao Y."/>
            <person name="Zhang J."/>
            <person name="Li Y."/>
            <person name="Zhou W."/>
            <person name="Zhang B."/>
            <person name="Hu W."/>
            <person name="Eijk M."/>
            <person name="Tang J."/>
            <person name="Witsenboer H."/>
            <person name="Zhao S."/>
            <person name="Li Z."/>
            <person name="Zhang A."/>
            <person name="Wang D."/>
            <person name="Liang C."/>
        </authorList>
    </citation>
    <scope>NUCLEOTIDE SEQUENCE [LARGE SCALE GENOMIC DNA]</scope>
    <source>
        <strain evidence="2">cv. G1812</strain>
    </source>
</reference>
<name>A0A8R7US07_TRIUA</name>
<dbReference type="AlphaFoldDB" id="A0A8R7US07"/>
<dbReference type="Proteomes" id="UP000015106">
    <property type="component" value="Chromosome 5"/>
</dbReference>
<dbReference type="Gramene" id="TuG1812G0500005650.01.T01">
    <property type="protein sequence ID" value="TuG1812G0500005650.01.T01"/>
    <property type="gene ID" value="TuG1812G0500005650.01"/>
</dbReference>
<organism evidence="2 3">
    <name type="scientific">Triticum urartu</name>
    <name type="common">Red wild einkorn</name>
    <name type="synonym">Crithodium urartu</name>
    <dbReference type="NCBI Taxonomy" id="4572"/>
    <lineage>
        <taxon>Eukaryota</taxon>
        <taxon>Viridiplantae</taxon>
        <taxon>Streptophyta</taxon>
        <taxon>Embryophyta</taxon>
        <taxon>Tracheophyta</taxon>
        <taxon>Spermatophyta</taxon>
        <taxon>Magnoliopsida</taxon>
        <taxon>Liliopsida</taxon>
        <taxon>Poales</taxon>
        <taxon>Poaceae</taxon>
        <taxon>BOP clade</taxon>
        <taxon>Pooideae</taxon>
        <taxon>Triticodae</taxon>
        <taxon>Triticeae</taxon>
        <taxon>Triticinae</taxon>
        <taxon>Triticum</taxon>
    </lineage>
</organism>
<evidence type="ECO:0000313" key="2">
    <source>
        <dbReference type="EnsemblPlants" id="TuG1812G0500005650.01.T01"/>
    </source>
</evidence>
<feature type="region of interest" description="Disordered" evidence="1">
    <location>
        <begin position="1"/>
        <end position="51"/>
    </location>
</feature>
<feature type="compositionally biased region" description="Basic residues" evidence="1">
    <location>
        <begin position="1"/>
        <end position="16"/>
    </location>
</feature>
<evidence type="ECO:0000256" key="1">
    <source>
        <dbReference type="SAM" id="MobiDB-lite"/>
    </source>
</evidence>
<dbReference type="EnsemblPlants" id="TuG1812G0500005650.01.T01">
    <property type="protein sequence ID" value="TuG1812G0500005650.01.T01"/>
    <property type="gene ID" value="TuG1812G0500005650.01"/>
</dbReference>
<protein>
    <submittedName>
        <fullName evidence="2">Uncharacterized protein</fullName>
    </submittedName>
</protein>
<reference evidence="2" key="3">
    <citation type="submission" date="2022-06" db="UniProtKB">
        <authorList>
            <consortium name="EnsemblPlants"/>
        </authorList>
    </citation>
    <scope>IDENTIFICATION</scope>
</reference>
<proteinExistence type="predicted"/>
<sequence>MRRSSSRPRSTRRPGRPSRAQGLSDGRFRHRPDQPGVARFKGRRKEDTRDFDACPGFPCKGVKMFERVVEP</sequence>
<evidence type="ECO:0000313" key="3">
    <source>
        <dbReference type="Proteomes" id="UP000015106"/>
    </source>
</evidence>
<keyword evidence="3" id="KW-1185">Reference proteome</keyword>
<reference evidence="3" key="1">
    <citation type="journal article" date="2013" name="Nature">
        <title>Draft genome of the wheat A-genome progenitor Triticum urartu.</title>
        <authorList>
            <person name="Ling H.Q."/>
            <person name="Zhao S."/>
            <person name="Liu D."/>
            <person name="Wang J."/>
            <person name="Sun H."/>
            <person name="Zhang C."/>
            <person name="Fan H."/>
            <person name="Li D."/>
            <person name="Dong L."/>
            <person name="Tao Y."/>
            <person name="Gao C."/>
            <person name="Wu H."/>
            <person name="Li Y."/>
            <person name="Cui Y."/>
            <person name="Guo X."/>
            <person name="Zheng S."/>
            <person name="Wang B."/>
            <person name="Yu K."/>
            <person name="Liang Q."/>
            <person name="Yang W."/>
            <person name="Lou X."/>
            <person name="Chen J."/>
            <person name="Feng M."/>
            <person name="Jian J."/>
            <person name="Zhang X."/>
            <person name="Luo G."/>
            <person name="Jiang Y."/>
            <person name="Liu J."/>
            <person name="Wang Z."/>
            <person name="Sha Y."/>
            <person name="Zhang B."/>
            <person name="Wu H."/>
            <person name="Tang D."/>
            <person name="Shen Q."/>
            <person name="Xue P."/>
            <person name="Zou S."/>
            <person name="Wang X."/>
            <person name="Liu X."/>
            <person name="Wang F."/>
            <person name="Yang Y."/>
            <person name="An X."/>
            <person name="Dong Z."/>
            <person name="Zhang K."/>
            <person name="Zhang X."/>
            <person name="Luo M.C."/>
            <person name="Dvorak J."/>
            <person name="Tong Y."/>
            <person name="Wang J."/>
            <person name="Yang H."/>
            <person name="Li Z."/>
            <person name="Wang D."/>
            <person name="Zhang A."/>
            <person name="Wang J."/>
        </authorList>
    </citation>
    <scope>NUCLEOTIDE SEQUENCE</scope>
    <source>
        <strain evidence="3">cv. G1812</strain>
    </source>
</reference>